<protein>
    <recommendedName>
        <fullName evidence="14">Sensor protein</fullName>
        <ecNumber evidence="14">2.7.13.3</ecNumber>
    </recommendedName>
</protein>
<dbReference type="Gene3D" id="1.20.120.960">
    <property type="entry name" value="Histidine kinase NarX, sensor domain"/>
    <property type="match status" value="1"/>
</dbReference>
<dbReference type="SMART" id="SM00387">
    <property type="entry name" value="HATPase_c"/>
    <property type="match status" value="1"/>
</dbReference>
<dbReference type="SUPFAM" id="SSF55781">
    <property type="entry name" value="GAF domain-like"/>
    <property type="match status" value="1"/>
</dbReference>
<dbReference type="Gene3D" id="3.30.565.10">
    <property type="entry name" value="Histidine kinase-like ATPase, C-terminal domain"/>
    <property type="match status" value="1"/>
</dbReference>
<evidence type="ECO:0000256" key="7">
    <source>
        <dbReference type="ARBA" id="ARBA00022692"/>
    </source>
</evidence>
<feature type="region of interest" description="Disordered" evidence="15">
    <location>
        <begin position="618"/>
        <end position="644"/>
    </location>
</feature>
<keyword evidence="10 14" id="KW-0067">ATP-binding</keyword>
<evidence type="ECO:0000256" key="16">
    <source>
        <dbReference type="SAM" id="Phobius"/>
    </source>
</evidence>
<dbReference type="PANTHER" id="PTHR24421">
    <property type="entry name" value="NITRATE/NITRITE SENSOR PROTEIN NARX-RELATED"/>
    <property type="match status" value="1"/>
</dbReference>
<dbReference type="GO" id="GO:0000155">
    <property type="term" value="F:phosphorelay sensor kinase activity"/>
    <property type="evidence" value="ECO:0007669"/>
    <property type="project" value="UniProtKB-UniRule"/>
</dbReference>
<keyword evidence="11 16" id="KW-1133">Transmembrane helix</keyword>
<evidence type="ECO:0000256" key="4">
    <source>
        <dbReference type="ARBA" id="ARBA00022519"/>
    </source>
</evidence>
<evidence type="ECO:0000256" key="3">
    <source>
        <dbReference type="ARBA" id="ARBA00022475"/>
    </source>
</evidence>
<feature type="compositionally biased region" description="Polar residues" evidence="15">
    <location>
        <begin position="628"/>
        <end position="644"/>
    </location>
</feature>
<keyword evidence="6 14" id="KW-0808">Transferase</keyword>
<evidence type="ECO:0000256" key="8">
    <source>
        <dbReference type="ARBA" id="ARBA00022741"/>
    </source>
</evidence>
<dbReference type="Gene3D" id="1.20.5.1930">
    <property type="match status" value="1"/>
</dbReference>
<dbReference type="InterPro" id="IPR003018">
    <property type="entry name" value="GAF"/>
</dbReference>
<dbReference type="InterPro" id="IPR011712">
    <property type="entry name" value="Sig_transdc_His_kin_sub3_dim/P"/>
</dbReference>
<dbReference type="Pfam" id="PF13675">
    <property type="entry name" value="PilJ"/>
    <property type="match status" value="1"/>
</dbReference>
<keyword evidence="13 14" id="KW-0472">Membrane</keyword>
<dbReference type="OrthoDB" id="9811306at2"/>
<evidence type="ECO:0000259" key="17">
    <source>
        <dbReference type="PROSITE" id="PS50885"/>
    </source>
</evidence>
<dbReference type="CDD" id="cd06225">
    <property type="entry name" value="HAMP"/>
    <property type="match status" value="1"/>
</dbReference>
<evidence type="ECO:0000256" key="12">
    <source>
        <dbReference type="ARBA" id="ARBA00023012"/>
    </source>
</evidence>
<dbReference type="GO" id="GO:0005886">
    <property type="term" value="C:plasma membrane"/>
    <property type="evidence" value="ECO:0007669"/>
    <property type="project" value="UniProtKB-SubCell"/>
</dbReference>
<evidence type="ECO:0000256" key="10">
    <source>
        <dbReference type="ARBA" id="ARBA00022840"/>
    </source>
</evidence>
<accession>A0A2S0MZX4</accession>
<dbReference type="InterPro" id="IPR050482">
    <property type="entry name" value="Sensor_HK_TwoCompSys"/>
</dbReference>
<dbReference type="Pfam" id="PF00672">
    <property type="entry name" value="HAMP"/>
    <property type="match status" value="1"/>
</dbReference>
<evidence type="ECO:0000313" key="18">
    <source>
        <dbReference type="EMBL" id="AVO41452.1"/>
    </source>
</evidence>
<dbReference type="InterPro" id="IPR029016">
    <property type="entry name" value="GAF-like_dom_sf"/>
</dbReference>
<dbReference type="Pfam" id="PF02518">
    <property type="entry name" value="HATPase_c"/>
    <property type="match status" value="1"/>
</dbReference>
<keyword evidence="12 14" id="KW-0902">Two-component regulatory system</keyword>
<evidence type="ECO:0000256" key="5">
    <source>
        <dbReference type="ARBA" id="ARBA00022553"/>
    </source>
</evidence>
<dbReference type="InterPro" id="IPR036890">
    <property type="entry name" value="HATPase_C_sf"/>
</dbReference>
<dbReference type="InterPro" id="IPR029095">
    <property type="entry name" value="NarX-like_N"/>
</dbReference>
<dbReference type="InterPro" id="IPR003594">
    <property type="entry name" value="HATPase_dom"/>
</dbReference>
<evidence type="ECO:0000256" key="6">
    <source>
        <dbReference type="ARBA" id="ARBA00022679"/>
    </source>
</evidence>
<evidence type="ECO:0000256" key="2">
    <source>
        <dbReference type="ARBA" id="ARBA00004429"/>
    </source>
</evidence>
<dbReference type="EMBL" id="CP027669">
    <property type="protein sequence ID" value="AVO41452.1"/>
    <property type="molecule type" value="Genomic_DNA"/>
</dbReference>
<evidence type="ECO:0000256" key="15">
    <source>
        <dbReference type="SAM" id="MobiDB-lite"/>
    </source>
</evidence>
<keyword evidence="3 14" id="KW-1003">Cell membrane</keyword>
<evidence type="ECO:0000256" key="9">
    <source>
        <dbReference type="ARBA" id="ARBA00022777"/>
    </source>
</evidence>
<evidence type="ECO:0000313" key="19">
    <source>
        <dbReference type="Proteomes" id="UP000239326"/>
    </source>
</evidence>
<dbReference type="Gene3D" id="1.10.8.500">
    <property type="entry name" value="HAMP domain in histidine kinase"/>
    <property type="match status" value="1"/>
</dbReference>
<keyword evidence="7 16" id="KW-0812">Transmembrane</keyword>
<gene>
    <name evidence="18" type="ORF">C6571_09225</name>
</gene>
<dbReference type="InterPro" id="IPR003660">
    <property type="entry name" value="HAMP_dom"/>
</dbReference>
<dbReference type="Pfam" id="PF07730">
    <property type="entry name" value="HisKA_3"/>
    <property type="match status" value="1"/>
</dbReference>
<dbReference type="PROSITE" id="PS50885">
    <property type="entry name" value="HAMP"/>
    <property type="match status" value="1"/>
</dbReference>
<comment type="subcellular location">
    <subcellularLocation>
        <location evidence="2">Cell inner membrane</location>
        <topology evidence="2">Multi-pass membrane protein</topology>
    </subcellularLocation>
</comment>
<dbReference type="InterPro" id="IPR016380">
    <property type="entry name" value="Sig_transdc_His_kin_NarX/NarQ"/>
</dbReference>
<feature type="transmembrane region" description="Helical" evidence="16">
    <location>
        <begin position="12"/>
        <end position="34"/>
    </location>
</feature>
<feature type="domain" description="HAMP" evidence="17">
    <location>
        <begin position="181"/>
        <end position="233"/>
    </location>
</feature>
<evidence type="ECO:0000256" key="1">
    <source>
        <dbReference type="ARBA" id="ARBA00000085"/>
    </source>
</evidence>
<keyword evidence="19" id="KW-1185">Reference proteome</keyword>
<dbReference type="AlphaFoldDB" id="A0A2S0MZX4"/>
<organism evidence="18 19">
    <name type="scientific">Simplicispira suum</name>
    <dbReference type="NCBI Taxonomy" id="2109915"/>
    <lineage>
        <taxon>Bacteria</taxon>
        <taxon>Pseudomonadati</taxon>
        <taxon>Pseudomonadota</taxon>
        <taxon>Betaproteobacteria</taxon>
        <taxon>Burkholderiales</taxon>
        <taxon>Comamonadaceae</taxon>
        <taxon>Simplicispira</taxon>
    </lineage>
</organism>
<dbReference type="RefSeq" id="WP_106446429.1">
    <property type="nucleotide sequence ID" value="NZ_CP027669.1"/>
</dbReference>
<evidence type="ECO:0000256" key="14">
    <source>
        <dbReference type="PIRNR" id="PIRNR003167"/>
    </source>
</evidence>
<keyword evidence="9 14" id="KW-0418">Kinase</keyword>
<dbReference type="CDD" id="cd16917">
    <property type="entry name" value="HATPase_UhpB-NarQ-NarX-like"/>
    <property type="match status" value="1"/>
</dbReference>
<keyword evidence="5" id="KW-0597">Phosphoprotein</keyword>
<dbReference type="GO" id="GO:0005524">
    <property type="term" value="F:ATP binding"/>
    <property type="evidence" value="ECO:0007669"/>
    <property type="project" value="UniProtKB-UniRule"/>
</dbReference>
<keyword evidence="4 14" id="KW-0997">Cell inner membrane</keyword>
<proteinExistence type="predicted"/>
<dbReference type="Gene3D" id="3.30.450.40">
    <property type="match status" value="1"/>
</dbReference>
<dbReference type="PANTHER" id="PTHR24421:SF10">
    <property type="entry name" value="NITRATE_NITRITE SENSOR PROTEIN NARQ"/>
    <property type="match status" value="1"/>
</dbReference>
<sequence length="644" mass="70756">MRTGTTLTTKLLTMGMVFLLVTLSSISVTLWVTWKLEGGAAAVNEAGRLRMRTMRMALAVENGARDKLLANAEMIEGSLELLRTGDPDHPLFVPWSDETRARFADVRSQWTTVRQEWLAREAPPVPVLVARADEMAEVMNLFVDAIEVQIARWTAALHVLQLFMMGLTILVAFGVVVMTGLVVINPVARLQEAFLQIRQGLLGTRLPVETDDEFGQLNEGFNRMAQALQTSHDDLALKVREKTASIEDKNQRLSALYEVSALAAQAPNLKELTQGFVQQVRRVAGADAAVVRWSNEGNEHYVILAADGLPRSMTEEEQCLRAGSCFCGQAQSLPDARVIPISIATPMVLPHCHEAGYQTLVALPVMVHQRVLGELNLFFRAELELSPDMRELLEAMVRHLASSMEGLRAAALEREGAVAEERGMLARELHDSIAQSLAFLKIQTQLLRDAVKKGNDIARDRSMAELDVGVRECYADVRELLVHFRTRASEEDIEEALRTTLSKFGHQTGIAAHLSMEGHGLPLDADVQIQVLHMVQEALSNVRKHARATVVNVRVQRHPEWRFEVQDNGIGFDAGLAMAADSLHVGLRILRERAEGINARVEVQSAPGAGTTVCIALPHNEPGASGGATPSESPAPQLPSWSSL</sequence>
<feature type="transmembrane region" description="Helical" evidence="16">
    <location>
        <begin position="162"/>
        <end position="184"/>
    </location>
</feature>
<dbReference type="SUPFAM" id="SSF55874">
    <property type="entry name" value="ATPase domain of HSP90 chaperone/DNA topoisomerase II/histidine kinase"/>
    <property type="match status" value="1"/>
</dbReference>
<dbReference type="SUPFAM" id="SSF158472">
    <property type="entry name" value="HAMP domain-like"/>
    <property type="match status" value="1"/>
</dbReference>
<dbReference type="SMART" id="SM00304">
    <property type="entry name" value="HAMP"/>
    <property type="match status" value="1"/>
</dbReference>
<dbReference type="Pfam" id="PF01590">
    <property type="entry name" value="GAF"/>
    <property type="match status" value="1"/>
</dbReference>
<dbReference type="InterPro" id="IPR042295">
    <property type="entry name" value="NarX-like_N_sf"/>
</dbReference>
<dbReference type="Proteomes" id="UP000239326">
    <property type="component" value="Chromosome"/>
</dbReference>
<evidence type="ECO:0000256" key="11">
    <source>
        <dbReference type="ARBA" id="ARBA00022989"/>
    </source>
</evidence>
<dbReference type="GO" id="GO:0046983">
    <property type="term" value="F:protein dimerization activity"/>
    <property type="evidence" value="ECO:0007669"/>
    <property type="project" value="UniProtKB-UniRule"/>
</dbReference>
<comment type="catalytic activity">
    <reaction evidence="1 14">
        <text>ATP + protein L-histidine = ADP + protein N-phospho-L-histidine.</text>
        <dbReference type="EC" id="2.7.13.3"/>
    </reaction>
</comment>
<dbReference type="EC" id="2.7.13.3" evidence="14"/>
<reference evidence="18 19" key="1">
    <citation type="submission" date="2018-03" db="EMBL/GenBank/DDBJ databases">
        <title>Genome sequencing of Simplicispira sp.</title>
        <authorList>
            <person name="Kim S.-J."/>
            <person name="Heo J."/>
            <person name="Kwon S.-W."/>
        </authorList>
    </citation>
    <scope>NUCLEOTIDE SEQUENCE [LARGE SCALE GENOMIC DNA]</scope>
    <source>
        <strain evidence="18 19">SC1-8</strain>
    </source>
</reference>
<dbReference type="PIRSF" id="PIRSF003167">
    <property type="entry name" value="STHK_NarX/NarQ"/>
    <property type="match status" value="1"/>
</dbReference>
<name>A0A2S0MZX4_9BURK</name>
<evidence type="ECO:0000256" key="13">
    <source>
        <dbReference type="ARBA" id="ARBA00023136"/>
    </source>
</evidence>
<dbReference type="KEGG" id="simp:C6571_09225"/>
<keyword evidence="8 14" id="KW-0547">Nucleotide-binding</keyword>